<dbReference type="Gene3D" id="1.10.10.10">
    <property type="entry name" value="Winged helix-like DNA-binding domain superfamily/Winged helix DNA-binding domain"/>
    <property type="match status" value="1"/>
</dbReference>
<dbReference type="FunFam" id="1.10.10.10:FF:000001">
    <property type="entry name" value="LysR family transcriptional regulator"/>
    <property type="match status" value="1"/>
</dbReference>
<keyword evidence="5" id="KW-0804">Transcription</keyword>
<name>A0A4R5X4G2_9MYCO</name>
<proteinExistence type="inferred from homology"/>
<dbReference type="SUPFAM" id="SSF46785">
    <property type="entry name" value="Winged helix' DNA-binding domain"/>
    <property type="match status" value="1"/>
</dbReference>
<evidence type="ECO:0000256" key="2">
    <source>
        <dbReference type="ARBA" id="ARBA00023015"/>
    </source>
</evidence>
<dbReference type="Gene3D" id="3.40.190.290">
    <property type="match status" value="1"/>
</dbReference>
<dbReference type="GO" id="GO:0032993">
    <property type="term" value="C:protein-DNA complex"/>
    <property type="evidence" value="ECO:0007669"/>
    <property type="project" value="TreeGrafter"/>
</dbReference>
<dbReference type="InterPro" id="IPR005119">
    <property type="entry name" value="LysR_subst-bd"/>
</dbReference>
<comment type="caution">
    <text evidence="9">The sequence shown here is derived from an EMBL/GenBank/DDBJ whole genome shotgun (WGS) entry which is preliminary data.</text>
</comment>
<organism evidence="9 10">
    <name type="scientific">Mycolicibacterium obuense</name>
    <dbReference type="NCBI Taxonomy" id="1807"/>
    <lineage>
        <taxon>Bacteria</taxon>
        <taxon>Bacillati</taxon>
        <taxon>Actinomycetota</taxon>
        <taxon>Actinomycetes</taxon>
        <taxon>Mycobacteriales</taxon>
        <taxon>Mycobacteriaceae</taxon>
        <taxon>Mycolicibacterium</taxon>
    </lineage>
</organism>
<evidence type="ECO:0000256" key="7">
    <source>
        <dbReference type="ARBA" id="ARBA00056658"/>
    </source>
</evidence>
<feature type="domain" description="HTH lysR-type" evidence="8">
    <location>
        <begin position="48"/>
        <end position="105"/>
    </location>
</feature>
<keyword evidence="4" id="KW-0010">Activator</keyword>
<dbReference type="PANTHER" id="PTHR30346">
    <property type="entry name" value="TRANSCRIPTIONAL DUAL REGULATOR HCAR-RELATED"/>
    <property type="match status" value="1"/>
</dbReference>
<keyword evidence="2" id="KW-0805">Transcription regulation</keyword>
<comment type="function">
    <text evidence="7">Required for the induction the katG gene for catalase. Involved in the response to hydrogen peroxide.</text>
</comment>
<evidence type="ECO:0000256" key="1">
    <source>
        <dbReference type="ARBA" id="ARBA00009437"/>
    </source>
</evidence>
<comment type="similarity">
    <text evidence="1">Belongs to the LysR transcriptional regulatory family.</text>
</comment>
<evidence type="ECO:0000256" key="4">
    <source>
        <dbReference type="ARBA" id="ARBA00023159"/>
    </source>
</evidence>
<evidence type="ECO:0000313" key="9">
    <source>
        <dbReference type="EMBL" id="TDL06679.1"/>
    </source>
</evidence>
<evidence type="ECO:0000313" key="10">
    <source>
        <dbReference type="Proteomes" id="UP000294952"/>
    </source>
</evidence>
<dbReference type="InterPro" id="IPR036390">
    <property type="entry name" value="WH_DNA-bd_sf"/>
</dbReference>
<sequence length="357" mass="38251">MVAVRWRVVVSDTHSACPGSETANKGRSGIAFIGQADQSRRGLYDRRVELRQLEAFVAVARELHFGRAAEKLHIAQPTLSELIRRLEREVGAPLLTRTTRRVALTQAGVELFGRAVSILDDVEGAAAAVRRLADGDTGTVRLGITPPAAPLLAPHLAQALRRAAPEVELSVRRMWLPDLQQAIGEGALDVAITCGPVTNPPGILSEVFCAEPAVVGLRQGHRLADSPTLDLAQLSGETLGVHSEALFPAWSLAVQQILDDAGIVPPTAELVEIDLSAHRWAEQPEVGWTLTTAAVAGAAPGVVLIPLDPPRFIPYTLQWCPIRATTAAVGRFVHLALSVDVPPGWVSQPDHLRHPGR</sequence>
<reference evidence="9 10" key="1">
    <citation type="submission" date="2019-01" db="EMBL/GenBank/DDBJ databases">
        <title>High-quality-draft genome sequences of five non-tuberculosis mycobacteriaceae isolated from a nosocomial environment.</title>
        <authorList>
            <person name="Tiago I."/>
            <person name="Alarico S."/>
            <person name="Pereira S.G."/>
            <person name="Coelho C."/>
            <person name="Maranha A."/>
            <person name="Empadinhas N."/>
        </authorList>
    </citation>
    <scope>NUCLEOTIDE SEQUENCE [LARGE SCALE GENOMIC DNA]</scope>
    <source>
        <strain evidence="9 10">22DIII</strain>
    </source>
</reference>
<keyword evidence="3" id="KW-0238">DNA-binding</keyword>
<dbReference type="PRINTS" id="PR00039">
    <property type="entry name" value="HTHLYSR"/>
</dbReference>
<evidence type="ECO:0000259" key="8">
    <source>
        <dbReference type="PROSITE" id="PS50931"/>
    </source>
</evidence>
<gene>
    <name evidence="9" type="ORF">EUA04_18450</name>
</gene>
<accession>A0A4R5X4G2</accession>
<evidence type="ECO:0000256" key="5">
    <source>
        <dbReference type="ARBA" id="ARBA00023163"/>
    </source>
</evidence>
<dbReference type="GO" id="GO:0003700">
    <property type="term" value="F:DNA-binding transcription factor activity"/>
    <property type="evidence" value="ECO:0007669"/>
    <property type="project" value="InterPro"/>
</dbReference>
<dbReference type="Proteomes" id="UP000294952">
    <property type="component" value="Unassembled WGS sequence"/>
</dbReference>
<evidence type="ECO:0000256" key="3">
    <source>
        <dbReference type="ARBA" id="ARBA00023125"/>
    </source>
</evidence>
<protein>
    <recommendedName>
        <fullName evidence="6">Probable hydrogen peroxide-inducible genes activator</fullName>
    </recommendedName>
</protein>
<dbReference type="AlphaFoldDB" id="A0A4R5X4G2"/>
<dbReference type="PANTHER" id="PTHR30346:SF17">
    <property type="entry name" value="LYSR FAMILY TRANSCRIPTIONAL REGULATOR"/>
    <property type="match status" value="1"/>
</dbReference>
<dbReference type="Pfam" id="PF00126">
    <property type="entry name" value="HTH_1"/>
    <property type="match status" value="1"/>
</dbReference>
<dbReference type="InterPro" id="IPR000847">
    <property type="entry name" value="LysR_HTH_N"/>
</dbReference>
<dbReference type="GO" id="GO:0003677">
    <property type="term" value="F:DNA binding"/>
    <property type="evidence" value="ECO:0007669"/>
    <property type="project" value="UniProtKB-KW"/>
</dbReference>
<dbReference type="Pfam" id="PF03466">
    <property type="entry name" value="LysR_substrate"/>
    <property type="match status" value="1"/>
</dbReference>
<dbReference type="InterPro" id="IPR036388">
    <property type="entry name" value="WH-like_DNA-bd_sf"/>
</dbReference>
<evidence type="ECO:0000256" key="6">
    <source>
        <dbReference type="ARBA" id="ARBA00040885"/>
    </source>
</evidence>
<dbReference type="EMBL" id="SDLP01000005">
    <property type="protein sequence ID" value="TDL06679.1"/>
    <property type="molecule type" value="Genomic_DNA"/>
</dbReference>
<dbReference type="PROSITE" id="PS50931">
    <property type="entry name" value="HTH_LYSR"/>
    <property type="match status" value="1"/>
</dbReference>
<dbReference type="SUPFAM" id="SSF53850">
    <property type="entry name" value="Periplasmic binding protein-like II"/>
    <property type="match status" value="1"/>
</dbReference>